<evidence type="ECO:0000313" key="3">
    <source>
        <dbReference type="Proteomes" id="UP001596074"/>
    </source>
</evidence>
<organism evidence="2 3">
    <name type="scientific">Actinomadura rugatobispora</name>
    <dbReference type="NCBI Taxonomy" id="1994"/>
    <lineage>
        <taxon>Bacteria</taxon>
        <taxon>Bacillati</taxon>
        <taxon>Actinomycetota</taxon>
        <taxon>Actinomycetes</taxon>
        <taxon>Streptosporangiales</taxon>
        <taxon>Thermomonosporaceae</taxon>
        <taxon>Actinomadura</taxon>
    </lineage>
</organism>
<reference evidence="3" key="1">
    <citation type="journal article" date="2019" name="Int. J. Syst. Evol. Microbiol.">
        <title>The Global Catalogue of Microorganisms (GCM) 10K type strain sequencing project: providing services to taxonomists for standard genome sequencing and annotation.</title>
        <authorList>
            <consortium name="The Broad Institute Genomics Platform"/>
            <consortium name="The Broad Institute Genome Sequencing Center for Infectious Disease"/>
            <person name="Wu L."/>
            <person name="Ma J."/>
        </authorList>
    </citation>
    <scope>NUCLEOTIDE SEQUENCE [LARGE SCALE GENOMIC DNA]</scope>
    <source>
        <strain evidence="3">KCTC 42087</strain>
    </source>
</reference>
<protein>
    <recommendedName>
        <fullName evidence="4">ABC transporter permease</fullName>
    </recommendedName>
</protein>
<gene>
    <name evidence="2" type="ORF">ACFPZN_31495</name>
</gene>
<proteinExistence type="predicted"/>
<evidence type="ECO:0000313" key="2">
    <source>
        <dbReference type="EMBL" id="MFC5750172.1"/>
    </source>
</evidence>
<dbReference type="RefSeq" id="WP_378285907.1">
    <property type="nucleotide sequence ID" value="NZ_JBHSON010000050.1"/>
</dbReference>
<dbReference type="EMBL" id="JBHSON010000050">
    <property type="protein sequence ID" value="MFC5750172.1"/>
    <property type="molecule type" value="Genomic_DNA"/>
</dbReference>
<comment type="caution">
    <text evidence="2">The sequence shown here is derived from an EMBL/GenBank/DDBJ whole genome shotgun (WGS) entry which is preliminary data.</text>
</comment>
<keyword evidence="3" id="KW-1185">Reference proteome</keyword>
<keyword evidence="1" id="KW-0472">Membrane</keyword>
<sequence length="183" mass="19188">MVRADVAGRVAQLTAPRRWRRAPRASRAAGWLRDARTLAFRLHRADLIGWSIALLVAGTAYGAFTRPLVDGFADAPEDFVAVMGGADDMLDGYLGLMGLTMALMVTVFAILAVQSVRGEESGGRTEPVPATAVSHTGRLGGHLAVTARGVPWLLLVAGLATGAAAALCLRSRPRFSNPAPSSV</sequence>
<dbReference type="Proteomes" id="UP001596074">
    <property type="component" value="Unassembled WGS sequence"/>
</dbReference>
<accession>A0ABW1A591</accession>
<feature type="transmembrane region" description="Helical" evidence="1">
    <location>
        <begin position="93"/>
        <end position="113"/>
    </location>
</feature>
<evidence type="ECO:0008006" key="4">
    <source>
        <dbReference type="Google" id="ProtNLM"/>
    </source>
</evidence>
<keyword evidence="1" id="KW-1133">Transmembrane helix</keyword>
<name>A0ABW1A591_9ACTN</name>
<keyword evidence="1" id="KW-0812">Transmembrane</keyword>
<evidence type="ECO:0000256" key="1">
    <source>
        <dbReference type="SAM" id="Phobius"/>
    </source>
</evidence>
<feature type="transmembrane region" description="Helical" evidence="1">
    <location>
        <begin position="47"/>
        <end position="64"/>
    </location>
</feature>